<dbReference type="PATRIC" id="fig|1359184.3.peg.3132"/>
<name>A0A0F3M4V0_ORITS</name>
<organism evidence="1 2">
    <name type="scientific">Orientia tsutsugamushi str. Gilliam</name>
    <dbReference type="NCBI Taxonomy" id="1359184"/>
    <lineage>
        <taxon>Bacteria</taxon>
        <taxon>Pseudomonadati</taxon>
        <taxon>Pseudomonadota</taxon>
        <taxon>Alphaproteobacteria</taxon>
        <taxon>Rickettsiales</taxon>
        <taxon>Rickettsiaceae</taxon>
        <taxon>Rickettsieae</taxon>
        <taxon>Orientia</taxon>
    </lineage>
</organism>
<dbReference type="Proteomes" id="UP000033769">
    <property type="component" value="Unassembled WGS sequence"/>
</dbReference>
<protein>
    <recommendedName>
        <fullName evidence="3">Conjugal transfer protein TraG</fullName>
    </recommendedName>
</protein>
<proteinExistence type="predicted"/>
<sequence length="99" mass="11520">MIILMMVTFRLKKDLQSDFYKNVEQLEAIYDKSNQMHSQNIEQAFVDNEKIENLNQISDSIKDKTQKIQKKFSDTTDSTILRAGKQALENFGITNKDKS</sequence>
<gene>
    <name evidence="1" type="ORF">OTSGILL_2965</name>
</gene>
<evidence type="ECO:0000313" key="1">
    <source>
        <dbReference type="EMBL" id="KJV50517.1"/>
    </source>
</evidence>
<dbReference type="AlphaFoldDB" id="A0A0F3M4V0"/>
<evidence type="ECO:0000313" key="2">
    <source>
        <dbReference type="Proteomes" id="UP000033769"/>
    </source>
</evidence>
<comment type="caution">
    <text evidence="1">The sequence shown here is derived from an EMBL/GenBank/DDBJ whole genome shotgun (WGS) entry which is preliminary data.</text>
</comment>
<dbReference type="EMBL" id="LANO01000076">
    <property type="protein sequence ID" value="KJV50517.1"/>
    <property type="molecule type" value="Genomic_DNA"/>
</dbReference>
<evidence type="ECO:0008006" key="3">
    <source>
        <dbReference type="Google" id="ProtNLM"/>
    </source>
</evidence>
<accession>A0A0F3M4V0</accession>
<reference evidence="1 2" key="1">
    <citation type="submission" date="2015-02" db="EMBL/GenBank/DDBJ databases">
        <title>Genome Sequencing of Rickettsiales.</title>
        <authorList>
            <person name="Daugherty S.C."/>
            <person name="Su Q."/>
            <person name="Abolude K."/>
            <person name="Beier-Sexton M."/>
            <person name="Carlyon J.A."/>
            <person name="Carter R."/>
            <person name="Day N.P."/>
            <person name="Dumler S.J."/>
            <person name="Dyachenko V."/>
            <person name="Godinez A."/>
            <person name="Kurtti T.J."/>
            <person name="Lichay M."/>
            <person name="Mullins K.E."/>
            <person name="Ott S."/>
            <person name="Pappas-Brown V."/>
            <person name="Paris D.H."/>
            <person name="Patel P."/>
            <person name="Richards A.L."/>
            <person name="Sadzewicz L."/>
            <person name="Sears K."/>
            <person name="Seidman D."/>
            <person name="Sengamalay N."/>
            <person name="Stenos J."/>
            <person name="Tallon L.J."/>
            <person name="Vincent G."/>
            <person name="Fraser C.M."/>
            <person name="Munderloh U."/>
            <person name="Dunning-Hotopp J.C."/>
        </authorList>
    </citation>
    <scope>NUCLEOTIDE SEQUENCE [LARGE SCALE GENOMIC DNA]</scope>
    <source>
        <strain evidence="1 2">Gilliam</strain>
    </source>
</reference>